<dbReference type="WBParaSite" id="ALUE_0000241201-mRNA-1">
    <property type="protein sequence ID" value="ALUE_0000241201-mRNA-1"/>
    <property type="gene ID" value="ALUE_0000241201"/>
</dbReference>
<dbReference type="AlphaFoldDB" id="A0A0M3HLL7"/>
<keyword evidence="1" id="KW-1185">Reference proteome</keyword>
<sequence length="49" mass="6020">MDYFDPEETSWMWGWIKGNQKWHAWNKCKDRNIKFSDEFVKFDDVEGSS</sequence>
<reference evidence="2" key="1">
    <citation type="submission" date="2017-02" db="UniProtKB">
        <authorList>
            <consortium name="WormBaseParasite"/>
        </authorList>
    </citation>
    <scope>IDENTIFICATION</scope>
</reference>
<dbReference type="Proteomes" id="UP000036681">
    <property type="component" value="Unplaced"/>
</dbReference>
<evidence type="ECO:0000313" key="2">
    <source>
        <dbReference type="WBParaSite" id="ALUE_0000241201-mRNA-1"/>
    </source>
</evidence>
<proteinExistence type="predicted"/>
<evidence type="ECO:0000313" key="1">
    <source>
        <dbReference type="Proteomes" id="UP000036681"/>
    </source>
</evidence>
<name>A0A0M3HLL7_ASCLU</name>
<protein>
    <submittedName>
        <fullName evidence="2">DUF551 domain-containing protein</fullName>
    </submittedName>
</protein>
<organism evidence="1 2">
    <name type="scientific">Ascaris lumbricoides</name>
    <name type="common">Giant roundworm</name>
    <dbReference type="NCBI Taxonomy" id="6252"/>
    <lineage>
        <taxon>Eukaryota</taxon>
        <taxon>Metazoa</taxon>
        <taxon>Ecdysozoa</taxon>
        <taxon>Nematoda</taxon>
        <taxon>Chromadorea</taxon>
        <taxon>Rhabditida</taxon>
        <taxon>Spirurina</taxon>
        <taxon>Ascaridomorpha</taxon>
        <taxon>Ascaridoidea</taxon>
        <taxon>Ascarididae</taxon>
        <taxon>Ascaris</taxon>
    </lineage>
</organism>
<accession>A0A0M3HLL7</accession>